<dbReference type="RefSeq" id="WP_341417930.1">
    <property type="nucleotide sequence ID" value="NZ_JBBPCC010000016.1"/>
</dbReference>
<gene>
    <name evidence="2" type="ORF">WMW72_23085</name>
</gene>
<organism evidence="2 3">
    <name type="scientific">Paenibacillus filicis</name>
    <dbReference type="NCBI Taxonomy" id="669464"/>
    <lineage>
        <taxon>Bacteria</taxon>
        <taxon>Bacillati</taxon>
        <taxon>Bacillota</taxon>
        <taxon>Bacilli</taxon>
        <taxon>Bacillales</taxon>
        <taxon>Paenibacillaceae</taxon>
        <taxon>Paenibacillus</taxon>
    </lineage>
</organism>
<evidence type="ECO:0000313" key="2">
    <source>
        <dbReference type="EMBL" id="MEK8130796.1"/>
    </source>
</evidence>
<comment type="caution">
    <text evidence="2">The sequence shown here is derived from an EMBL/GenBank/DDBJ whole genome shotgun (WGS) entry which is preliminary data.</text>
</comment>
<keyword evidence="1" id="KW-0812">Transmembrane</keyword>
<reference evidence="2 3" key="1">
    <citation type="submission" date="2024-04" db="EMBL/GenBank/DDBJ databases">
        <title>draft genome sequnece of Paenibacillus filicis.</title>
        <authorList>
            <person name="Kim D.-U."/>
        </authorList>
    </citation>
    <scope>NUCLEOTIDE SEQUENCE [LARGE SCALE GENOMIC DNA]</scope>
    <source>
        <strain evidence="2 3">KACC14197</strain>
    </source>
</reference>
<proteinExistence type="predicted"/>
<sequence>MEGHKPRRARGKGAALILLVGVYMMLWGWLAVAPASRSDWLLEQLLVIACLGVLGATYRRVPLSLASYAGIALFLALHAYGANTSYGATPIDPWLQRLFGGGRLPYDRLVHLCYGLLLAHPVREVLVRLTGVRGLAAYGYTVAVVLATGAFYELIEMWVTLLVAPELGALFLGSQGDPWDTHHDMELELAGSILAMALLALKRRIIPSST</sequence>
<keyword evidence="1" id="KW-1133">Transmembrane helix</keyword>
<evidence type="ECO:0000313" key="3">
    <source>
        <dbReference type="Proteomes" id="UP001469365"/>
    </source>
</evidence>
<accession>A0ABU9DPJ8</accession>
<feature type="transmembrane region" description="Helical" evidence="1">
    <location>
        <begin position="40"/>
        <end position="58"/>
    </location>
</feature>
<evidence type="ECO:0000256" key="1">
    <source>
        <dbReference type="SAM" id="Phobius"/>
    </source>
</evidence>
<feature type="transmembrane region" description="Helical" evidence="1">
    <location>
        <begin position="65"/>
        <end position="88"/>
    </location>
</feature>
<name>A0ABU9DPJ8_9BACL</name>
<dbReference type="Proteomes" id="UP001469365">
    <property type="component" value="Unassembled WGS sequence"/>
</dbReference>
<protein>
    <submittedName>
        <fullName evidence="2">DUF2238 domain-containing protein</fullName>
    </submittedName>
</protein>
<feature type="transmembrane region" description="Helical" evidence="1">
    <location>
        <begin position="138"/>
        <end position="165"/>
    </location>
</feature>
<dbReference type="EMBL" id="JBBPCC010000016">
    <property type="protein sequence ID" value="MEK8130796.1"/>
    <property type="molecule type" value="Genomic_DNA"/>
</dbReference>
<feature type="transmembrane region" description="Helical" evidence="1">
    <location>
        <begin position="12"/>
        <end position="34"/>
    </location>
</feature>
<keyword evidence="1" id="KW-0472">Membrane</keyword>
<dbReference type="InterPro" id="IPR014509">
    <property type="entry name" value="YjdF-like"/>
</dbReference>
<dbReference type="Pfam" id="PF09997">
    <property type="entry name" value="DUF2238"/>
    <property type="match status" value="1"/>
</dbReference>
<keyword evidence="3" id="KW-1185">Reference proteome</keyword>